<dbReference type="PANTHER" id="PTHR20938:SF0">
    <property type="entry name" value="INTEGRATOR COMPLEX SUBUNIT 4"/>
    <property type="match status" value="1"/>
</dbReference>
<dbReference type="PANTHER" id="PTHR20938">
    <property type="entry name" value="INTEGRATOR COMPLEX SUBUNIT 4"/>
    <property type="match status" value="1"/>
</dbReference>
<sequence length="475" mass="52809">MVVRPTPDTLWPPVVFGFTSYLFLRRENARDAEMVHWGNVPRRLRVSRQHQFTEEPPKPAKKLRLVKKLTLGNSAIVYIGLLEKSKSSNDALQVLVRIADCLKFEEEDIPDVIKKLSEYFQYEVVSTVRAKILALFADISKEQGADIPSITEELISLLKKEESHKVLAQGVSALLKIGRLQPDNQGLHQKIVQVAIQRLKDTSHLVKCTSLELIGDLLPVGATVETSPGSIMRLVGDYTHSDEGRVRSAAFRAMMTLHGRGLTLDPSVYSEACLALKDDYEIVRQEALRLVWVLGRTYPENIIVLPSSDEEVRLVDDAFGKLCNMINDLSMNVRTLAAEKLGSMTLVSPKFLHQTLDKKLMSNMRKKRSAHERAWESITSGEWASGKNWSDDAPREVIDADSVSLMGSGSCGAFVHGLEDEFLAPCLATHLGFIVILSALQAQLDTKLSALQAQLDTKLSALQAQLDTKLKTTPT</sequence>
<gene>
    <name evidence="1" type="ORF">TBIB3V08_LOCUS5258</name>
</gene>
<name>A0A7R9EXG4_9NEOP</name>
<dbReference type="GO" id="GO:0016180">
    <property type="term" value="P:snRNA processing"/>
    <property type="evidence" value="ECO:0007669"/>
    <property type="project" value="TreeGrafter"/>
</dbReference>
<accession>A0A7R9EXG4</accession>
<proteinExistence type="predicted"/>
<dbReference type="EMBL" id="OD565872">
    <property type="protein sequence ID" value="CAD7442837.1"/>
    <property type="molecule type" value="Genomic_DNA"/>
</dbReference>
<dbReference type="InterPro" id="IPR016024">
    <property type="entry name" value="ARM-type_fold"/>
</dbReference>
<dbReference type="InterPro" id="IPR011989">
    <property type="entry name" value="ARM-like"/>
</dbReference>
<organism evidence="1">
    <name type="scientific">Timema bartmani</name>
    <dbReference type="NCBI Taxonomy" id="61472"/>
    <lineage>
        <taxon>Eukaryota</taxon>
        <taxon>Metazoa</taxon>
        <taxon>Ecdysozoa</taxon>
        <taxon>Arthropoda</taxon>
        <taxon>Hexapoda</taxon>
        <taxon>Insecta</taxon>
        <taxon>Pterygota</taxon>
        <taxon>Neoptera</taxon>
        <taxon>Polyneoptera</taxon>
        <taxon>Phasmatodea</taxon>
        <taxon>Timematodea</taxon>
        <taxon>Timematoidea</taxon>
        <taxon>Timematidae</taxon>
        <taxon>Timema</taxon>
    </lineage>
</organism>
<protein>
    <submittedName>
        <fullName evidence="1">Uncharacterized protein</fullName>
    </submittedName>
</protein>
<evidence type="ECO:0000313" key="1">
    <source>
        <dbReference type="EMBL" id="CAD7442837.1"/>
    </source>
</evidence>
<dbReference type="GO" id="GO:0032039">
    <property type="term" value="C:integrator complex"/>
    <property type="evidence" value="ECO:0007669"/>
    <property type="project" value="TreeGrafter"/>
</dbReference>
<reference evidence="1" key="1">
    <citation type="submission" date="2020-11" db="EMBL/GenBank/DDBJ databases">
        <authorList>
            <person name="Tran Van P."/>
        </authorList>
    </citation>
    <scope>NUCLEOTIDE SEQUENCE</scope>
</reference>
<dbReference type="Gene3D" id="1.25.10.10">
    <property type="entry name" value="Leucine-rich Repeat Variant"/>
    <property type="match status" value="1"/>
</dbReference>
<dbReference type="SUPFAM" id="SSF48371">
    <property type="entry name" value="ARM repeat"/>
    <property type="match status" value="1"/>
</dbReference>
<dbReference type="AlphaFoldDB" id="A0A7R9EXG4"/>